<feature type="compositionally biased region" description="Low complexity" evidence="1">
    <location>
        <begin position="185"/>
        <end position="199"/>
    </location>
</feature>
<feature type="compositionally biased region" description="Acidic residues" evidence="1">
    <location>
        <begin position="272"/>
        <end position="282"/>
    </location>
</feature>
<dbReference type="SUPFAM" id="SSF52113">
    <property type="entry name" value="BRCT domain"/>
    <property type="match status" value="1"/>
</dbReference>
<feature type="compositionally biased region" description="Basic and acidic residues" evidence="1">
    <location>
        <begin position="302"/>
        <end position="311"/>
    </location>
</feature>
<evidence type="ECO:0000313" key="3">
    <source>
        <dbReference type="EMBL" id="GIZ39537.1"/>
    </source>
</evidence>
<dbReference type="OrthoDB" id="2384350at2759"/>
<feature type="compositionally biased region" description="Low complexity" evidence="1">
    <location>
        <begin position="88"/>
        <end position="112"/>
    </location>
</feature>
<dbReference type="CDD" id="cd17716">
    <property type="entry name" value="BRCT_microcephalin_rpt1"/>
    <property type="match status" value="1"/>
</dbReference>
<dbReference type="InterPro" id="IPR036420">
    <property type="entry name" value="BRCT_dom_sf"/>
</dbReference>
<protein>
    <recommendedName>
        <fullName evidence="2">BRCT domain-containing protein</fullName>
    </recommendedName>
</protein>
<organism evidence="3 4">
    <name type="scientific">Cercospora kikuchii</name>
    <dbReference type="NCBI Taxonomy" id="84275"/>
    <lineage>
        <taxon>Eukaryota</taxon>
        <taxon>Fungi</taxon>
        <taxon>Dikarya</taxon>
        <taxon>Ascomycota</taxon>
        <taxon>Pezizomycotina</taxon>
        <taxon>Dothideomycetes</taxon>
        <taxon>Dothideomycetidae</taxon>
        <taxon>Mycosphaerellales</taxon>
        <taxon>Mycosphaerellaceae</taxon>
        <taxon>Cercospora</taxon>
    </lineage>
</organism>
<dbReference type="GO" id="GO:0000278">
    <property type="term" value="P:mitotic cell cycle"/>
    <property type="evidence" value="ECO:0007669"/>
    <property type="project" value="TreeGrafter"/>
</dbReference>
<dbReference type="Gene3D" id="3.40.50.10190">
    <property type="entry name" value="BRCT domain"/>
    <property type="match status" value="1"/>
</dbReference>
<dbReference type="RefSeq" id="XP_044654024.1">
    <property type="nucleotide sequence ID" value="XM_044798089.1"/>
</dbReference>
<feature type="region of interest" description="Disordered" evidence="1">
    <location>
        <begin position="403"/>
        <end position="422"/>
    </location>
</feature>
<dbReference type="PROSITE" id="PS50172">
    <property type="entry name" value="BRCT"/>
    <property type="match status" value="1"/>
</dbReference>
<comment type="caution">
    <text evidence="3">The sequence shown here is derived from an EMBL/GenBank/DDBJ whole genome shotgun (WGS) entry which is preliminary data.</text>
</comment>
<dbReference type="AlphaFoldDB" id="A0A9P3CA78"/>
<feature type="region of interest" description="Disordered" evidence="1">
    <location>
        <begin position="1"/>
        <end position="171"/>
    </location>
</feature>
<feature type="region of interest" description="Disordered" evidence="1">
    <location>
        <begin position="576"/>
        <end position="596"/>
    </location>
</feature>
<feature type="compositionally biased region" description="Basic and acidic residues" evidence="1">
    <location>
        <begin position="45"/>
        <end position="57"/>
    </location>
</feature>
<feature type="compositionally biased region" description="Low complexity" evidence="1">
    <location>
        <begin position="26"/>
        <end position="40"/>
    </location>
</feature>
<evidence type="ECO:0000313" key="4">
    <source>
        <dbReference type="Proteomes" id="UP000825890"/>
    </source>
</evidence>
<feature type="region of interest" description="Disordered" evidence="1">
    <location>
        <begin position="185"/>
        <end position="326"/>
    </location>
</feature>
<feature type="region of interest" description="Disordered" evidence="1">
    <location>
        <begin position="870"/>
        <end position="955"/>
    </location>
</feature>
<proteinExistence type="predicted"/>
<dbReference type="PANTHER" id="PTHR14625">
    <property type="entry name" value="MICROCEPHALIN"/>
    <property type="match status" value="1"/>
</dbReference>
<feature type="compositionally biased region" description="Polar residues" evidence="1">
    <location>
        <begin position="113"/>
        <end position="134"/>
    </location>
</feature>
<accession>A0A9P3CA78</accession>
<dbReference type="InterPro" id="IPR001357">
    <property type="entry name" value="BRCT_dom"/>
</dbReference>
<feature type="region of interest" description="Disordered" evidence="1">
    <location>
        <begin position="969"/>
        <end position="990"/>
    </location>
</feature>
<evidence type="ECO:0000259" key="2">
    <source>
        <dbReference type="PROSITE" id="PS50172"/>
    </source>
</evidence>
<reference evidence="3 4" key="1">
    <citation type="submission" date="2021-01" db="EMBL/GenBank/DDBJ databases">
        <title>Cercospora kikuchii MAFF 305040 whole genome shotgun sequence.</title>
        <authorList>
            <person name="Kashiwa T."/>
            <person name="Suzuki T."/>
        </authorList>
    </citation>
    <scope>NUCLEOTIDE SEQUENCE [LARGE SCALE GENOMIC DNA]</scope>
    <source>
        <strain evidence="3 4">MAFF 305040</strain>
    </source>
</reference>
<feature type="compositionally biased region" description="Basic and acidic residues" evidence="1">
    <location>
        <begin position="435"/>
        <end position="446"/>
    </location>
</feature>
<sequence length="1245" mass="134837">MVSTRGGARTSAGDTAATLKKKPARKPATATAKPATTQTTRARKAVPETDRKSSAELREDDDLDELAAPAPPPVKGTRRGRLAALDNGAPAEKAGTKKATGPGATTKTTSKKVTQPTASRTSKATQAGKQTTDTVEPRGAPLLKPTQSRATRPTRATAAKEKAAPLSPKKITQVLKPKVATTKATVNKAAAPAKPAARPVARKRNVSDENADVAGLASGTDEADRTSRAPKRRNTREGAVTAIKIEVDAAPTKSATSADPAQHLLEPRDDVLQDAEDSELREDQEGQQVSDDELCAPKTPMRRCDRQEHSQKCTAHAEPPANTNVPLETPVRRFQVLGTQRGTPQTQRPYFKQNFQTLEIRPMTVARARDTAMVFPKLQPLPHLSIPNHSDALRNQLEPRIPDQSVHSASDHKSEQETNSLSPLVDAAMLDVTLHESHSQHEHGDPSEPQSAALSQTPGHGTMDEAMDGELSILPHDVSLGHEPSMTTLTFDTPSIVARQSSSLGGDAIEQPETIDWNHLREDNTSLFELENDMTLFQGLPQAEPTERLNIPAGLRDNSDITREEEQTAAQLAEVGHDSTTDLSESTPSMAKQCDSPEQTVNISDFLETTSLAAHREEVLEPSQDAVNARHPEIEEIAEDDTMVDGEMTLMCMETDANQAVATSPFKIATAEEVEEEDGEIQGDDTLIIEEVESSSSAARSPIKLVTAEDSIDEEEDAGMEGDNTLILDEAVFSPTNAHSPIRLVTAEESLEEDRDTVEGDITLSLEDSSCPRTATHSPIKLATVEDFPEEQEGVEGDLTLALSSPLPQQLELPALTLEDGGFEDKFRDLDKSDTPKFAETTPMSAKAAEKSSGFAIEMDHDLLRKSSKNRISPHARLSTPSGTGKVFDGTPLDSSHHHLPQRSPAEEQARPAYVPMETASSLKRKSLHDTTDISHSMATTPKRTRSSWSPEVSSWSPQTVKSAVLASRSLTPARRSPSKRPATAQKPSSLRKIALKATSTPMRTISKVSTSTPGEVAMTPHPSAPLRGVVALVDVYTHDGACVSQSFAMLLRRLGAKTTKTFNDNVTHVVFKEGNPKLIEALTNYNAQVATEETGKEIYCVNSRWVNDCDAQGCRVAESDEEYVVEVDDYPRSTKRRRKSMEPSTLLKTNGGNIIRDRRTSNGRLSIGRASMKGIFDHPGDTSLIGTPDKENSEDGSEPATPAYLKAPTSLVQQTMPAKRVRKLNLSAKADTQRRLTFANGLEL</sequence>
<feature type="region of interest" description="Disordered" evidence="1">
    <location>
        <begin position="435"/>
        <end position="466"/>
    </location>
</feature>
<dbReference type="GeneID" id="68288493"/>
<feature type="domain" description="BRCT" evidence="2">
    <location>
        <begin position="1022"/>
        <end position="1110"/>
    </location>
</feature>
<feature type="compositionally biased region" description="Polar residues" evidence="1">
    <location>
        <begin position="581"/>
        <end position="596"/>
    </location>
</feature>
<feature type="compositionally biased region" description="Polar residues" evidence="1">
    <location>
        <begin position="448"/>
        <end position="459"/>
    </location>
</feature>
<dbReference type="InterPro" id="IPR022047">
    <property type="entry name" value="Microcephalin-like"/>
</dbReference>
<evidence type="ECO:0000256" key="1">
    <source>
        <dbReference type="SAM" id="MobiDB-lite"/>
    </source>
</evidence>
<feature type="region of interest" description="Disordered" evidence="1">
    <location>
        <begin position="1178"/>
        <end position="1204"/>
    </location>
</feature>
<gene>
    <name evidence="3" type="ORF">CKM354_000291800</name>
</gene>
<name>A0A9P3CA78_9PEZI</name>
<dbReference type="Proteomes" id="UP000825890">
    <property type="component" value="Unassembled WGS sequence"/>
</dbReference>
<dbReference type="EMBL" id="BOLY01000002">
    <property type="protein sequence ID" value="GIZ39537.1"/>
    <property type="molecule type" value="Genomic_DNA"/>
</dbReference>
<dbReference type="PANTHER" id="PTHR14625:SF3">
    <property type="entry name" value="MICROCEPHALIN"/>
    <property type="match status" value="1"/>
</dbReference>
<keyword evidence="4" id="KW-1185">Reference proteome</keyword>